<accession>A0AAD4BR63</accession>
<feature type="signal peptide" evidence="1">
    <location>
        <begin position="1"/>
        <end position="17"/>
    </location>
</feature>
<organism evidence="2 3">
    <name type="scientific">Boletus edulis BED1</name>
    <dbReference type="NCBI Taxonomy" id="1328754"/>
    <lineage>
        <taxon>Eukaryota</taxon>
        <taxon>Fungi</taxon>
        <taxon>Dikarya</taxon>
        <taxon>Basidiomycota</taxon>
        <taxon>Agaricomycotina</taxon>
        <taxon>Agaricomycetes</taxon>
        <taxon>Agaricomycetidae</taxon>
        <taxon>Boletales</taxon>
        <taxon>Boletineae</taxon>
        <taxon>Boletaceae</taxon>
        <taxon>Boletoideae</taxon>
        <taxon>Boletus</taxon>
    </lineage>
</organism>
<proteinExistence type="predicted"/>
<evidence type="ECO:0000313" key="2">
    <source>
        <dbReference type="EMBL" id="KAF8438097.1"/>
    </source>
</evidence>
<keyword evidence="1" id="KW-0732">Signal</keyword>
<name>A0AAD4BR63_BOLED</name>
<keyword evidence="3" id="KW-1185">Reference proteome</keyword>
<evidence type="ECO:0000313" key="3">
    <source>
        <dbReference type="Proteomes" id="UP001194468"/>
    </source>
</evidence>
<gene>
    <name evidence="2" type="ORF">L210DRAFT_3631486</name>
</gene>
<dbReference type="AlphaFoldDB" id="A0AAD4BR63"/>
<dbReference type="EMBL" id="WHUW01000017">
    <property type="protein sequence ID" value="KAF8438097.1"/>
    <property type="molecule type" value="Genomic_DNA"/>
</dbReference>
<comment type="caution">
    <text evidence="2">The sequence shown here is derived from an EMBL/GenBank/DDBJ whole genome shotgun (WGS) entry which is preliminary data.</text>
</comment>
<feature type="chain" id="PRO_5042247693" evidence="1">
    <location>
        <begin position="18"/>
        <end position="363"/>
    </location>
</feature>
<dbReference type="Proteomes" id="UP001194468">
    <property type="component" value="Unassembled WGS sequence"/>
</dbReference>
<sequence length="363" mass="39292">MWLSIPFWRLLSIVSRADSVPAPPLSCSPSTPLHLFSSMRVNGLLVNGCFDELVLRCQLSQAVAVSLGIEPPNTRAVVQAVYIGTSFTADVPVEVTDIDCDLIIGHEWISLLNVVSNDTRSVVRRDSPHVPSLSLPESTSCVTSPPSGLCILCHSERTSSGLLLDSNEARALSISFLETFLYPEASSSPEGFIFSSDVGLSSMNRVACNEVNRGLSDQSEVVSILLSSVLRADVRYLTDRLSLIARAVGLLNSGAKVERRNLVSMLDSLRLGCVSSTHNVEPDQLFGGFDRLKRDVLLSLGFGHGVSLTGSAEQMRDRIMLHLTNGDCVVHASVGHSVCNAFVARYLHDLPSSDKDDKDVLQI</sequence>
<protein>
    <submittedName>
        <fullName evidence="2">Uncharacterized protein</fullName>
    </submittedName>
</protein>
<evidence type="ECO:0000256" key="1">
    <source>
        <dbReference type="SAM" id="SignalP"/>
    </source>
</evidence>
<reference evidence="2" key="2">
    <citation type="journal article" date="2020" name="Nat. Commun.">
        <title>Large-scale genome sequencing of mycorrhizal fungi provides insights into the early evolution of symbiotic traits.</title>
        <authorList>
            <person name="Miyauchi S."/>
            <person name="Kiss E."/>
            <person name="Kuo A."/>
            <person name="Drula E."/>
            <person name="Kohler A."/>
            <person name="Sanchez-Garcia M."/>
            <person name="Morin E."/>
            <person name="Andreopoulos B."/>
            <person name="Barry K.W."/>
            <person name="Bonito G."/>
            <person name="Buee M."/>
            <person name="Carver A."/>
            <person name="Chen C."/>
            <person name="Cichocki N."/>
            <person name="Clum A."/>
            <person name="Culley D."/>
            <person name="Crous P.W."/>
            <person name="Fauchery L."/>
            <person name="Girlanda M."/>
            <person name="Hayes R.D."/>
            <person name="Keri Z."/>
            <person name="LaButti K."/>
            <person name="Lipzen A."/>
            <person name="Lombard V."/>
            <person name="Magnuson J."/>
            <person name="Maillard F."/>
            <person name="Murat C."/>
            <person name="Nolan M."/>
            <person name="Ohm R.A."/>
            <person name="Pangilinan J."/>
            <person name="Pereira M.F."/>
            <person name="Perotto S."/>
            <person name="Peter M."/>
            <person name="Pfister S."/>
            <person name="Riley R."/>
            <person name="Sitrit Y."/>
            <person name="Stielow J.B."/>
            <person name="Szollosi G."/>
            <person name="Zifcakova L."/>
            <person name="Stursova M."/>
            <person name="Spatafora J.W."/>
            <person name="Tedersoo L."/>
            <person name="Vaario L.M."/>
            <person name="Yamada A."/>
            <person name="Yan M."/>
            <person name="Wang P."/>
            <person name="Xu J."/>
            <person name="Bruns T."/>
            <person name="Baldrian P."/>
            <person name="Vilgalys R."/>
            <person name="Dunand C."/>
            <person name="Henrissat B."/>
            <person name="Grigoriev I.V."/>
            <person name="Hibbett D."/>
            <person name="Nagy L.G."/>
            <person name="Martin F.M."/>
        </authorList>
    </citation>
    <scope>NUCLEOTIDE SEQUENCE</scope>
    <source>
        <strain evidence="2">BED1</strain>
    </source>
</reference>
<reference evidence="2" key="1">
    <citation type="submission" date="2019-10" db="EMBL/GenBank/DDBJ databases">
        <authorList>
            <consortium name="DOE Joint Genome Institute"/>
            <person name="Kuo A."/>
            <person name="Miyauchi S."/>
            <person name="Kiss E."/>
            <person name="Drula E."/>
            <person name="Kohler A."/>
            <person name="Sanchez-Garcia M."/>
            <person name="Andreopoulos B."/>
            <person name="Barry K.W."/>
            <person name="Bonito G."/>
            <person name="Buee M."/>
            <person name="Carver A."/>
            <person name="Chen C."/>
            <person name="Cichocki N."/>
            <person name="Clum A."/>
            <person name="Culley D."/>
            <person name="Crous P.W."/>
            <person name="Fauchery L."/>
            <person name="Girlanda M."/>
            <person name="Hayes R."/>
            <person name="Keri Z."/>
            <person name="LaButti K."/>
            <person name="Lipzen A."/>
            <person name="Lombard V."/>
            <person name="Magnuson J."/>
            <person name="Maillard F."/>
            <person name="Morin E."/>
            <person name="Murat C."/>
            <person name="Nolan M."/>
            <person name="Ohm R."/>
            <person name="Pangilinan J."/>
            <person name="Pereira M."/>
            <person name="Perotto S."/>
            <person name="Peter M."/>
            <person name="Riley R."/>
            <person name="Sitrit Y."/>
            <person name="Stielow B."/>
            <person name="Szollosi G."/>
            <person name="Zifcakova L."/>
            <person name="Stursova M."/>
            <person name="Spatafora J.W."/>
            <person name="Tedersoo L."/>
            <person name="Vaario L.-M."/>
            <person name="Yamada A."/>
            <person name="Yan M."/>
            <person name="Wang P."/>
            <person name="Xu J."/>
            <person name="Bruns T."/>
            <person name="Baldrian P."/>
            <person name="Vilgalys R."/>
            <person name="Henrissat B."/>
            <person name="Grigoriev I.V."/>
            <person name="Hibbett D."/>
            <person name="Nagy L.G."/>
            <person name="Martin F.M."/>
        </authorList>
    </citation>
    <scope>NUCLEOTIDE SEQUENCE</scope>
    <source>
        <strain evidence="2">BED1</strain>
    </source>
</reference>